<dbReference type="AlphaFoldDB" id="A0A9N8HYV5"/>
<sequence length="437" mass="52048">MTWLRACEQQRWLPGPGSRRALHLLISLCGTLVLLQLLNMPSLSQQYWTRSNNDNMKDLESRFHTQRLKVLQNVEECDLLDWRPYHDFHNYLDHFEMYVLNKTADPSPPLHQLTNYSYFHLPYEDEGESESLCWAANLFYKHYQQPNATALPHVLVAYLSRDWGAFSVKWTRGVYLHQDYTKRLALKQKECYDQNGNNILQLYLNHPNTKAVITTQAHDVSYEKGHSIPLGLEKTVHAHLISRVLQGQQPRQPRSVLLYINYREWPFRVHQLQPLHKQLQVPNSYQGLLDVDGIQPVAMRPLSRVRQIRRGVLLFWRHKIRRLPLNSDMQILQEGIQYFHNISHAKFMLSPVGWGLDCYRNYEMLYMGTIPVIETRNRTRDRMFHIFDDLPVAFIDHFDNLTNEWLEAEYRRILQGSYHWEKLTKQYWLSFTKAFVE</sequence>
<dbReference type="EMBL" id="CAICTM010002658">
    <property type="protein sequence ID" value="CAB9529885.1"/>
    <property type="molecule type" value="Genomic_DNA"/>
</dbReference>
<keyword evidence="1" id="KW-0472">Membrane</keyword>
<dbReference type="InterPro" id="IPR055286">
    <property type="entry name" value="RXYLT1-like"/>
</dbReference>
<accession>A0A9N8HYV5</accession>
<evidence type="ECO:0000313" key="3">
    <source>
        <dbReference type="EMBL" id="CAB9529885.1"/>
    </source>
</evidence>
<dbReference type="GO" id="GO:0120053">
    <property type="term" value="F:ribitol beta-1,4-xylosyltransferase activity"/>
    <property type="evidence" value="ECO:0007669"/>
    <property type="project" value="InterPro"/>
</dbReference>
<keyword evidence="4" id="KW-1185">Reference proteome</keyword>
<name>A0A9N8HYV5_9STRA</name>
<dbReference type="InterPro" id="IPR057538">
    <property type="entry name" value="RXYLT1_C"/>
</dbReference>
<reference evidence="3" key="1">
    <citation type="submission" date="2020-06" db="EMBL/GenBank/DDBJ databases">
        <authorList>
            <consortium name="Plant Systems Biology data submission"/>
        </authorList>
    </citation>
    <scope>NUCLEOTIDE SEQUENCE</scope>
    <source>
        <strain evidence="3">D6</strain>
    </source>
</reference>
<evidence type="ECO:0000259" key="2">
    <source>
        <dbReference type="Pfam" id="PF24785"/>
    </source>
</evidence>
<evidence type="ECO:0000313" key="4">
    <source>
        <dbReference type="Proteomes" id="UP001153069"/>
    </source>
</evidence>
<dbReference type="GO" id="GO:0005794">
    <property type="term" value="C:Golgi apparatus"/>
    <property type="evidence" value="ECO:0007669"/>
    <property type="project" value="TreeGrafter"/>
</dbReference>
<proteinExistence type="predicted"/>
<protein>
    <recommendedName>
        <fullName evidence="2">RXYLT1 C-terminal domain-containing protein</fullName>
    </recommendedName>
</protein>
<dbReference type="PANTHER" id="PTHR15576">
    <property type="entry name" value="RIBITOL-5-PHOSPHATE XYLOSYLTRANSFERASE 1"/>
    <property type="match status" value="1"/>
</dbReference>
<keyword evidence="1" id="KW-1133">Transmembrane helix</keyword>
<comment type="caution">
    <text evidence="3">The sequence shown here is derived from an EMBL/GenBank/DDBJ whole genome shotgun (WGS) entry which is preliminary data.</text>
</comment>
<dbReference type="Pfam" id="PF24785">
    <property type="entry name" value="RXYLT1_C"/>
    <property type="match status" value="1"/>
</dbReference>
<keyword evidence="1" id="KW-0812">Transmembrane</keyword>
<organism evidence="3 4">
    <name type="scientific">Seminavis robusta</name>
    <dbReference type="NCBI Taxonomy" id="568900"/>
    <lineage>
        <taxon>Eukaryota</taxon>
        <taxon>Sar</taxon>
        <taxon>Stramenopiles</taxon>
        <taxon>Ochrophyta</taxon>
        <taxon>Bacillariophyta</taxon>
        <taxon>Bacillariophyceae</taxon>
        <taxon>Bacillariophycidae</taxon>
        <taxon>Naviculales</taxon>
        <taxon>Naviculaceae</taxon>
        <taxon>Seminavis</taxon>
    </lineage>
</organism>
<feature type="transmembrane region" description="Helical" evidence="1">
    <location>
        <begin position="21"/>
        <end position="38"/>
    </location>
</feature>
<evidence type="ECO:0000256" key="1">
    <source>
        <dbReference type="SAM" id="Phobius"/>
    </source>
</evidence>
<dbReference type="GO" id="GO:0035269">
    <property type="term" value="P:protein O-linked glycosylation via mannose"/>
    <property type="evidence" value="ECO:0007669"/>
    <property type="project" value="InterPro"/>
</dbReference>
<dbReference type="Proteomes" id="UP001153069">
    <property type="component" value="Unassembled WGS sequence"/>
</dbReference>
<dbReference type="PANTHER" id="PTHR15576:SF1">
    <property type="entry name" value="RIBITOL-5-PHOSPHATE XYLOSYLTRANSFERASE 1"/>
    <property type="match status" value="1"/>
</dbReference>
<gene>
    <name evidence="3" type="ORF">SEMRO_2660_G333940.1</name>
</gene>
<feature type="domain" description="RXYLT1 C-terminal" evidence="2">
    <location>
        <begin position="337"/>
        <end position="377"/>
    </location>
</feature>
<dbReference type="OrthoDB" id="45254at2759"/>